<dbReference type="RefSeq" id="WP_203655073.1">
    <property type="nucleotide sequence ID" value="NZ_BONR01000002.1"/>
</dbReference>
<feature type="transmembrane region" description="Helical" evidence="1">
    <location>
        <begin position="203"/>
        <end position="221"/>
    </location>
</feature>
<feature type="transmembrane region" description="Helical" evidence="1">
    <location>
        <begin position="64"/>
        <end position="84"/>
    </location>
</feature>
<protein>
    <recommendedName>
        <fullName evidence="4">DUF3159 domain-containing protein</fullName>
    </recommendedName>
</protein>
<evidence type="ECO:0008006" key="4">
    <source>
        <dbReference type="Google" id="ProtNLM"/>
    </source>
</evidence>
<dbReference type="Proteomes" id="UP000652354">
    <property type="component" value="Unassembled WGS sequence"/>
</dbReference>
<keyword evidence="1" id="KW-1133">Transmembrane helix</keyword>
<evidence type="ECO:0000313" key="3">
    <source>
        <dbReference type="Proteomes" id="UP000652354"/>
    </source>
</evidence>
<feature type="transmembrane region" description="Helical" evidence="1">
    <location>
        <begin position="91"/>
        <end position="110"/>
    </location>
</feature>
<reference evidence="2" key="1">
    <citation type="submission" date="2021-01" db="EMBL/GenBank/DDBJ databases">
        <title>Whole genome shotgun sequence of Demequina activiva NBRC 110675.</title>
        <authorList>
            <person name="Komaki H."/>
            <person name="Tamura T."/>
        </authorList>
    </citation>
    <scope>NUCLEOTIDE SEQUENCE</scope>
    <source>
        <strain evidence="2">NBRC 110675</strain>
    </source>
</reference>
<dbReference type="AlphaFoldDB" id="A0A919Q4C9"/>
<dbReference type="Pfam" id="PF11361">
    <property type="entry name" value="DUF3159"/>
    <property type="match status" value="1"/>
</dbReference>
<name>A0A919Q4C9_9MICO</name>
<sequence>MTPGQSDPDRREDTTAEVEPARAGRLGEVLTGDEFSFTEAVGGWRGFIESAAPGVVFVIAYLGWGGWLIPVIASVATVAALVLVRLIQRSSVQQALAGVLGVGIGAIWAWRSGDAGGYFVPGLWANGLYLAALLASMAVRWPAVGIVVGLLKGWGTSWRADARVMRMMQLGTAVVAAMFALRLAVQLPLYLAGAVVALGTAKLAMGVPLFALTLWLVWLLVRNAAPRSTPQDPPPTTR</sequence>
<comment type="caution">
    <text evidence="2">The sequence shown here is derived from an EMBL/GenBank/DDBJ whole genome shotgun (WGS) entry which is preliminary data.</text>
</comment>
<accession>A0A919Q4C9</accession>
<keyword evidence="1" id="KW-0472">Membrane</keyword>
<keyword evidence="1" id="KW-0812">Transmembrane</keyword>
<feature type="transmembrane region" description="Helical" evidence="1">
    <location>
        <begin position="130"/>
        <end position="151"/>
    </location>
</feature>
<proteinExistence type="predicted"/>
<dbReference type="InterPro" id="IPR016566">
    <property type="entry name" value="UCP010219"/>
</dbReference>
<keyword evidence="3" id="KW-1185">Reference proteome</keyword>
<dbReference type="PIRSF" id="PIRSF010219">
    <property type="entry name" value="UCP010219"/>
    <property type="match status" value="1"/>
</dbReference>
<gene>
    <name evidence="2" type="ORF">Dac01nite_14330</name>
</gene>
<evidence type="ECO:0000256" key="1">
    <source>
        <dbReference type="SAM" id="Phobius"/>
    </source>
</evidence>
<evidence type="ECO:0000313" key="2">
    <source>
        <dbReference type="EMBL" id="GIG54681.1"/>
    </source>
</evidence>
<feature type="transmembrane region" description="Helical" evidence="1">
    <location>
        <begin position="172"/>
        <end position="191"/>
    </location>
</feature>
<organism evidence="2 3">
    <name type="scientific">Demequina activiva</name>
    <dbReference type="NCBI Taxonomy" id="1582364"/>
    <lineage>
        <taxon>Bacteria</taxon>
        <taxon>Bacillati</taxon>
        <taxon>Actinomycetota</taxon>
        <taxon>Actinomycetes</taxon>
        <taxon>Micrococcales</taxon>
        <taxon>Demequinaceae</taxon>
        <taxon>Demequina</taxon>
    </lineage>
</organism>
<dbReference type="EMBL" id="BONR01000002">
    <property type="protein sequence ID" value="GIG54681.1"/>
    <property type="molecule type" value="Genomic_DNA"/>
</dbReference>